<dbReference type="EMBL" id="OV651815">
    <property type="protein sequence ID" value="CAH1107966.1"/>
    <property type="molecule type" value="Genomic_DNA"/>
</dbReference>
<dbReference type="Proteomes" id="UP001153636">
    <property type="component" value="Chromosome 3"/>
</dbReference>
<keyword evidence="2" id="KW-1185">Reference proteome</keyword>
<name>A0A9P0D159_9CUCU</name>
<accession>A0A9P0D159</accession>
<dbReference type="OrthoDB" id="6617942at2759"/>
<proteinExistence type="predicted"/>
<protein>
    <submittedName>
        <fullName evidence="1">Uncharacterized protein</fullName>
    </submittedName>
</protein>
<evidence type="ECO:0000313" key="1">
    <source>
        <dbReference type="EMBL" id="CAH1107966.1"/>
    </source>
</evidence>
<evidence type="ECO:0000313" key="2">
    <source>
        <dbReference type="Proteomes" id="UP001153636"/>
    </source>
</evidence>
<sequence>MSEVQFEPITTQLSELPETDLSTNQQFLYQSSAISIGIIPDNLANKNPGKLSHACWLTTANRLLRLYVATDNLSDNLKYITTTILRIYAPMCFQIKTKPKLHYGIINFWHTIKASREFPNNISKRFLE</sequence>
<gene>
    <name evidence="1" type="ORF">PSYICH_LOCUS9300</name>
</gene>
<dbReference type="PANTHER" id="PTHR46409:SF1">
    <property type="entry name" value="HTH PSQ-TYPE DOMAIN-CONTAINING PROTEIN"/>
    <property type="match status" value="1"/>
</dbReference>
<reference evidence="1" key="1">
    <citation type="submission" date="2022-01" db="EMBL/GenBank/DDBJ databases">
        <authorList>
            <person name="King R."/>
        </authorList>
    </citation>
    <scope>NUCLEOTIDE SEQUENCE</scope>
</reference>
<dbReference type="AlphaFoldDB" id="A0A9P0D159"/>
<organism evidence="1 2">
    <name type="scientific">Psylliodes chrysocephalus</name>
    <dbReference type="NCBI Taxonomy" id="3402493"/>
    <lineage>
        <taxon>Eukaryota</taxon>
        <taxon>Metazoa</taxon>
        <taxon>Ecdysozoa</taxon>
        <taxon>Arthropoda</taxon>
        <taxon>Hexapoda</taxon>
        <taxon>Insecta</taxon>
        <taxon>Pterygota</taxon>
        <taxon>Neoptera</taxon>
        <taxon>Endopterygota</taxon>
        <taxon>Coleoptera</taxon>
        <taxon>Polyphaga</taxon>
        <taxon>Cucujiformia</taxon>
        <taxon>Chrysomeloidea</taxon>
        <taxon>Chrysomelidae</taxon>
        <taxon>Galerucinae</taxon>
        <taxon>Alticini</taxon>
        <taxon>Psylliodes</taxon>
    </lineage>
</organism>
<dbReference type="PANTHER" id="PTHR46409">
    <property type="entry name" value="HTH PSQ-TYPE DOMAIN-CONTAINING PROTEIN"/>
    <property type="match status" value="1"/>
</dbReference>